<evidence type="ECO:0000256" key="1">
    <source>
        <dbReference type="SAM" id="Phobius"/>
    </source>
</evidence>
<evidence type="ECO:0000313" key="2">
    <source>
        <dbReference type="EMBL" id="MBI4595940.1"/>
    </source>
</evidence>
<feature type="transmembrane region" description="Helical" evidence="1">
    <location>
        <begin position="20"/>
        <end position="40"/>
    </location>
</feature>
<dbReference type="AlphaFoldDB" id="A0A933GNT9"/>
<keyword evidence="1" id="KW-0472">Membrane</keyword>
<dbReference type="Proteomes" id="UP000772181">
    <property type="component" value="Unassembled WGS sequence"/>
</dbReference>
<accession>A0A933GNT9</accession>
<dbReference type="EMBL" id="JACQWF010000272">
    <property type="protein sequence ID" value="MBI4595940.1"/>
    <property type="molecule type" value="Genomic_DNA"/>
</dbReference>
<gene>
    <name evidence="2" type="ORF">HY730_06125</name>
</gene>
<keyword evidence="1" id="KW-0812">Transmembrane</keyword>
<keyword evidence="1" id="KW-1133">Transmembrane helix</keyword>
<protein>
    <recommendedName>
        <fullName evidence="4">Cbb3-type cytochrome c oxidase subunit CcoP N-terminal domain-containing protein</fullName>
    </recommendedName>
</protein>
<reference evidence="2" key="1">
    <citation type="submission" date="2020-07" db="EMBL/GenBank/DDBJ databases">
        <title>Huge and variable diversity of episymbiotic CPR bacteria and DPANN archaea in groundwater ecosystems.</title>
        <authorList>
            <person name="He C.Y."/>
            <person name="Keren R."/>
            <person name="Whittaker M."/>
            <person name="Farag I.F."/>
            <person name="Doudna J."/>
            <person name="Cate J.H.D."/>
            <person name="Banfield J.F."/>
        </authorList>
    </citation>
    <scope>NUCLEOTIDE SEQUENCE</scope>
    <source>
        <strain evidence="2">NC_groundwater_1482_Ag_S-0.65um_47_24</strain>
    </source>
</reference>
<organism evidence="2 3">
    <name type="scientific">Tectimicrobiota bacterium</name>
    <dbReference type="NCBI Taxonomy" id="2528274"/>
    <lineage>
        <taxon>Bacteria</taxon>
        <taxon>Pseudomonadati</taxon>
        <taxon>Nitrospinota/Tectimicrobiota group</taxon>
        <taxon>Candidatus Tectimicrobiota</taxon>
    </lineage>
</organism>
<sequence length="61" mass="6955">MAEELDNLEEFEAKETSGKLPIGWLILLLGLVLWGIYYFIAYTPGISGWSQTKAYEESIKK</sequence>
<name>A0A933GNT9_UNCTE</name>
<evidence type="ECO:0008006" key="4">
    <source>
        <dbReference type="Google" id="ProtNLM"/>
    </source>
</evidence>
<comment type="caution">
    <text evidence="2">The sequence shown here is derived from an EMBL/GenBank/DDBJ whole genome shotgun (WGS) entry which is preliminary data.</text>
</comment>
<proteinExistence type="predicted"/>
<evidence type="ECO:0000313" key="3">
    <source>
        <dbReference type="Proteomes" id="UP000772181"/>
    </source>
</evidence>